<dbReference type="InterPro" id="IPR002159">
    <property type="entry name" value="CD36_fam"/>
</dbReference>
<dbReference type="AlphaFoldDB" id="A0AAN5D253"/>
<evidence type="ECO:0000256" key="5">
    <source>
        <dbReference type="ARBA" id="ARBA00023136"/>
    </source>
</evidence>
<reference evidence="8" key="1">
    <citation type="submission" date="2022-10" db="EMBL/GenBank/DDBJ databases">
        <title>Genome assembly of Pristionchus species.</title>
        <authorList>
            <person name="Yoshida K."/>
            <person name="Sommer R.J."/>
        </authorList>
    </citation>
    <scope>NUCLEOTIDE SEQUENCE [LARGE SCALE GENOMIC DNA]</scope>
    <source>
        <strain evidence="8">RS5460</strain>
    </source>
</reference>
<evidence type="ECO:0000256" key="4">
    <source>
        <dbReference type="ARBA" id="ARBA00022989"/>
    </source>
</evidence>
<sequence>FYDVRVFSGRLYKVPFPAFGSPPHMLWAPKEVRSLSVGQRPDEERHRPVNMLVNPTLGATVGGQMRMQINGGISRGSMV</sequence>
<evidence type="ECO:0000256" key="6">
    <source>
        <dbReference type="ARBA" id="ARBA00023180"/>
    </source>
</evidence>
<protein>
    <submittedName>
        <fullName evidence="7">Uncharacterized protein</fullName>
    </submittedName>
</protein>
<keyword evidence="8" id="KW-1185">Reference proteome</keyword>
<organism evidence="7 8">
    <name type="scientific">Pristionchus mayeri</name>
    <dbReference type="NCBI Taxonomy" id="1317129"/>
    <lineage>
        <taxon>Eukaryota</taxon>
        <taxon>Metazoa</taxon>
        <taxon>Ecdysozoa</taxon>
        <taxon>Nematoda</taxon>
        <taxon>Chromadorea</taxon>
        <taxon>Rhabditida</taxon>
        <taxon>Rhabditina</taxon>
        <taxon>Diplogasteromorpha</taxon>
        <taxon>Diplogasteroidea</taxon>
        <taxon>Neodiplogasteridae</taxon>
        <taxon>Pristionchus</taxon>
    </lineage>
</organism>
<proteinExistence type="inferred from homology"/>
<dbReference type="GO" id="GO:0005044">
    <property type="term" value="F:scavenger receptor activity"/>
    <property type="evidence" value="ECO:0007669"/>
    <property type="project" value="TreeGrafter"/>
</dbReference>
<comment type="subcellular location">
    <subcellularLocation>
        <location evidence="1">Membrane</location>
    </subcellularLocation>
</comment>
<evidence type="ECO:0000313" key="7">
    <source>
        <dbReference type="EMBL" id="GMR55158.1"/>
    </source>
</evidence>
<dbReference type="GO" id="GO:0016020">
    <property type="term" value="C:membrane"/>
    <property type="evidence" value="ECO:0007669"/>
    <property type="project" value="UniProtKB-SubCell"/>
</dbReference>
<gene>
    <name evidence="7" type="ORF">PMAYCL1PPCAC_25353</name>
</gene>
<evidence type="ECO:0000313" key="8">
    <source>
        <dbReference type="Proteomes" id="UP001328107"/>
    </source>
</evidence>
<keyword evidence="5" id="KW-0472">Membrane</keyword>
<dbReference type="GO" id="GO:0005737">
    <property type="term" value="C:cytoplasm"/>
    <property type="evidence" value="ECO:0007669"/>
    <property type="project" value="TreeGrafter"/>
</dbReference>
<comment type="similarity">
    <text evidence="2">Belongs to the CD36 family.</text>
</comment>
<dbReference type="Pfam" id="PF01130">
    <property type="entry name" value="CD36"/>
    <property type="match status" value="1"/>
</dbReference>
<evidence type="ECO:0000256" key="3">
    <source>
        <dbReference type="ARBA" id="ARBA00022692"/>
    </source>
</evidence>
<comment type="caution">
    <text evidence="7">The sequence shown here is derived from an EMBL/GenBank/DDBJ whole genome shotgun (WGS) entry which is preliminary data.</text>
</comment>
<keyword evidence="6" id="KW-0325">Glycoprotein</keyword>
<evidence type="ECO:0000256" key="2">
    <source>
        <dbReference type="ARBA" id="ARBA00010532"/>
    </source>
</evidence>
<dbReference type="EMBL" id="BTRK01000005">
    <property type="protein sequence ID" value="GMR55158.1"/>
    <property type="molecule type" value="Genomic_DNA"/>
</dbReference>
<evidence type="ECO:0000256" key="1">
    <source>
        <dbReference type="ARBA" id="ARBA00004370"/>
    </source>
</evidence>
<accession>A0AAN5D253</accession>
<keyword evidence="4" id="KW-1133">Transmembrane helix</keyword>
<name>A0AAN5D253_9BILA</name>
<keyword evidence="3" id="KW-0812">Transmembrane</keyword>
<dbReference type="PANTHER" id="PTHR11923:SF55">
    <property type="entry name" value="SCAVENGER RECEPTOR (CD36 FAMILY) RELATED"/>
    <property type="match status" value="1"/>
</dbReference>
<dbReference type="PANTHER" id="PTHR11923">
    <property type="entry name" value="SCAVENGER RECEPTOR CLASS B TYPE-1 SR-B1"/>
    <property type="match status" value="1"/>
</dbReference>
<dbReference type="Proteomes" id="UP001328107">
    <property type="component" value="Unassembled WGS sequence"/>
</dbReference>
<feature type="non-terminal residue" evidence="7">
    <location>
        <position position="1"/>
    </location>
</feature>